<name>A0A9D2DEZ8_9BACT</name>
<comment type="function">
    <text evidence="4">Catalyzes the dehydration of chorismate into 3-[(1-carboxyvinyl)oxy]benzoate, a step in the biosynthesis of menaquinone (MK, vitamin K2).</text>
</comment>
<evidence type="ECO:0000256" key="1">
    <source>
        <dbReference type="ARBA" id="ARBA00004863"/>
    </source>
</evidence>
<dbReference type="SUPFAM" id="SSF53850">
    <property type="entry name" value="Periplasmic binding protein-like II"/>
    <property type="match status" value="1"/>
</dbReference>
<comment type="caution">
    <text evidence="5">The sequence shown here is derived from an EMBL/GenBank/DDBJ whole genome shotgun (WGS) entry which is preliminary data.</text>
</comment>
<dbReference type="GO" id="GO:0016836">
    <property type="term" value="F:hydro-lyase activity"/>
    <property type="evidence" value="ECO:0007669"/>
    <property type="project" value="UniProtKB-UniRule"/>
</dbReference>
<organism evidence="5 6">
    <name type="scientific">Candidatus Tidjanibacter faecipullorum</name>
    <dbReference type="NCBI Taxonomy" id="2838766"/>
    <lineage>
        <taxon>Bacteria</taxon>
        <taxon>Pseudomonadati</taxon>
        <taxon>Bacteroidota</taxon>
        <taxon>Bacteroidia</taxon>
        <taxon>Bacteroidales</taxon>
        <taxon>Rikenellaceae</taxon>
        <taxon>Tidjanibacter</taxon>
    </lineage>
</organism>
<proteinExistence type="inferred from homology"/>
<keyword evidence="2 4" id="KW-0474">Menaquinone biosynthesis</keyword>
<dbReference type="InterPro" id="IPR030868">
    <property type="entry name" value="MqnA"/>
</dbReference>
<reference evidence="5" key="2">
    <citation type="submission" date="2021-04" db="EMBL/GenBank/DDBJ databases">
        <authorList>
            <person name="Gilroy R."/>
        </authorList>
    </citation>
    <scope>NUCLEOTIDE SEQUENCE</scope>
    <source>
        <strain evidence="5">ChiHjej11B10-19426</strain>
    </source>
</reference>
<comment type="pathway">
    <text evidence="1 4">Quinol/quinone metabolism; menaquinone biosynthesis.</text>
</comment>
<accession>A0A9D2DEZ8</accession>
<dbReference type="Gene3D" id="3.40.190.10">
    <property type="entry name" value="Periplasmic binding protein-like II"/>
    <property type="match status" value="2"/>
</dbReference>
<comment type="catalytic activity">
    <reaction evidence="4">
        <text>chorismate = 3-[(1-carboxyvinyl)-oxy]benzoate + H2O</text>
        <dbReference type="Rhea" id="RHEA:40051"/>
        <dbReference type="ChEBI" id="CHEBI:15377"/>
        <dbReference type="ChEBI" id="CHEBI:29748"/>
        <dbReference type="ChEBI" id="CHEBI:76981"/>
        <dbReference type="EC" id="4.2.1.151"/>
    </reaction>
</comment>
<dbReference type="Proteomes" id="UP000824014">
    <property type="component" value="Unassembled WGS sequence"/>
</dbReference>
<dbReference type="InterPro" id="IPR003773">
    <property type="entry name" value="Menaquinone_biosynth"/>
</dbReference>
<dbReference type="HAMAP" id="MF_00995">
    <property type="entry name" value="MqnA"/>
    <property type="match status" value="1"/>
</dbReference>
<protein>
    <recommendedName>
        <fullName evidence="4">Chorismate dehydratase</fullName>
        <ecNumber evidence="4">4.2.1.151</ecNumber>
    </recommendedName>
    <alternativeName>
        <fullName evidence="4">Menaquinone biosynthetic enzyme MqnA</fullName>
    </alternativeName>
</protein>
<reference evidence="5" key="1">
    <citation type="journal article" date="2021" name="PeerJ">
        <title>Extensive microbial diversity within the chicken gut microbiome revealed by metagenomics and culture.</title>
        <authorList>
            <person name="Gilroy R."/>
            <person name="Ravi A."/>
            <person name="Getino M."/>
            <person name="Pursley I."/>
            <person name="Horton D.L."/>
            <person name="Alikhan N.F."/>
            <person name="Baker D."/>
            <person name="Gharbi K."/>
            <person name="Hall N."/>
            <person name="Watson M."/>
            <person name="Adriaenssens E.M."/>
            <person name="Foster-Nyarko E."/>
            <person name="Jarju S."/>
            <person name="Secka A."/>
            <person name="Antonio M."/>
            <person name="Oren A."/>
            <person name="Chaudhuri R.R."/>
            <person name="La Ragione R."/>
            <person name="Hildebrand F."/>
            <person name="Pallen M.J."/>
        </authorList>
    </citation>
    <scope>NUCLEOTIDE SEQUENCE</scope>
    <source>
        <strain evidence="5">ChiHjej11B10-19426</strain>
    </source>
</reference>
<sequence length="256" mass="29020">MAVVKTKIAAVSYLNTVPFVYGITHADKLDAELLLAPPAQCARNYMDRKADIALVPVGSLPMLEDAEIITNYCIGAEKSVRTVTVMSNAPIAETRRLWLDSHSMTSALLVKILAAELWHINPEWKELTDYSVVSHPEEGDAFLLIGDKVFDNEGHFAYTYDLADCWRELTGKPFVFAVWVARKGIAPELIDDLEASLELGVERIWEAVNESEHRSKDYAYTYLTENIDFLFDYQKRQALELYWDKGRKFVPRANPG</sequence>
<evidence type="ECO:0000313" key="5">
    <source>
        <dbReference type="EMBL" id="HIZ15670.1"/>
    </source>
</evidence>
<dbReference type="EMBL" id="DXCC01000027">
    <property type="protein sequence ID" value="HIZ15670.1"/>
    <property type="molecule type" value="Genomic_DNA"/>
</dbReference>
<dbReference type="EC" id="4.2.1.151" evidence="4"/>
<evidence type="ECO:0000256" key="3">
    <source>
        <dbReference type="ARBA" id="ARBA00023239"/>
    </source>
</evidence>
<dbReference type="CDD" id="cd13634">
    <property type="entry name" value="PBP2_Sco4506"/>
    <property type="match status" value="1"/>
</dbReference>
<dbReference type="AlphaFoldDB" id="A0A9D2DEZ8"/>
<dbReference type="PANTHER" id="PTHR37690">
    <property type="entry name" value="CHORISMATE DEHYDRATASE"/>
    <property type="match status" value="1"/>
</dbReference>
<dbReference type="Pfam" id="PF02621">
    <property type="entry name" value="VitK2_biosynth"/>
    <property type="match status" value="1"/>
</dbReference>
<dbReference type="GO" id="GO:0009234">
    <property type="term" value="P:menaquinone biosynthetic process"/>
    <property type="evidence" value="ECO:0007669"/>
    <property type="project" value="UniProtKB-UniRule"/>
</dbReference>
<evidence type="ECO:0000313" key="6">
    <source>
        <dbReference type="Proteomes" id="UP000824014"/>
    </source>
</evidence>
<evidence type="ECO:0000256" key="2">
    <source>
        <dbReference type="ARBA" id="ARBA00022428"/>
    </source>
</evidence>
<keyword evidence="3 4" id="KW-0456">Lyase</keyword>
<evidence type="ECO:0000256" key="4">
    <source>
        <dbReference type="HAMAP-Rule" id="MF_00995"/>
    </source>
</evidence>
<dbReference type="PANTHER" id="PTHR37690:SF1">
    <property type="entry name" value="CHORISMATE DEHYDRATASE"/>
    <property type="match status" value="1"/>
</dbReference>
<comment type="similarity">
    <text evidence="4">Belongs to the MqnA/MqnD family. MqnA subfamily.</text>
</comment>
<gene>
    <name evidence="4" type="primary">mqnA</name>
    <name evidence="5" type="ORF">H9816_07165</name>
</gene>